<protein>
    <recommendedName>
        <fullName evidence="3">dihydrofolate reductase</fullName>
        <ecNumber evidence="3">1.5.1.3</ecNumber>
    </recommendedName>
</protein>
<dbReference type="PRINTS" id="PR00070">
    <property type="entry name" value="DHFR"/>
</dbReference>
<dbReference type="Proteomes" id="UP000078200">
    <property type="component" value="Unassembled WGS sequence"/>
</dbReference>
<evidence type="ECO:0000313" key="11">
    <source>
        <dbReference type="EnsemblMetazoa" id="GAUT045864-PA"/>
    </source>
</evidence>
<comment type="similarity">
    <text evidence="2 9">Belongs to the dihydrofolate reductase family.</text>
</comment>
<dbReference type="PANTHER" id="PTHR48069:SF3">
    <property type="entry name" value="DIHYDROFOLATE REDUCTASE"/>
    <property type="match status" value="1"/>
</dbReference>
<evidence type="ECO:0000313" key="12">
    <source>
        <dbReference type="Proteomes" id="UP000078200"/>
    </source>
</evidence>
<comment type="pathway">
    <text evidence="1">Cofactor biosynthesis; tetrahydrofolate biosynthesis; 5,6,7,8-tetrahydrofolate from 7,8-dihydrofolate: step 1/1.</text>
</comment>
<dbReference type="GO" id="GO:0050661">
    <property type="term" value="F:NADP binding"/>
    <property type="evidence" value="ECO:0007669"/>
    <property type="project" value="InterPro"/>
</dbReference>
<dbReference type="InterPro" id="IPR001796">
    <property type="entry name" value="DHFR_dom"/>
</dbReference>
<dbReference type="InterPro" id="IPR017925">
    <property type="entry name" value="DHFR_CS"/>
</dbReference>
<dbReference type="GO" id="GO:0046452">
    <property type="term" value="P:dihydrofolate metabolic process"/>
    <property type="evidence" value="ECO:0007669"/>
    <property type="project" value="TreeGrafter"/>
</dbReference>
<dbReference type="GO" id="GO:0005739">
    <property type="term" value="C:mitochondrion"/>
    <property type="evidence" value="ECO:0007669"/>
    <property type="project" value="TreeGrafter"/>
</dbReference>
<evidence type="ECO:0000256" key="6">
    <source>
        <dbReference type="ARBA" id="ARBA00023002"/>
    </source>
</evidence>
<organism evidence="11 12">
    <name type="scientific">Glossina austeni</name>
    <name type="common">Savannah tsetse fly</name>
    <dbReference type="NCBI Taxonomy" id="7395"/>
    <lineage>
        <taxon>Eukaryota</taxon>
        <taxon>Metazoa</taxon>
        <taxon>Ecdysozoa</taxon>
        <taxon>Arthropoda</taxon>
        <taxon>Hexapoda</taxon>
        <taxon>Insecta</taxon>
        <taxon>Pterygota</taxon>
        <taxon>Neoptera</taxon>
        <taxon>Endopterygota</taxon>
        <taxon>Diptera</taxon>
        <taxon>Brachycera</taxon>
        <taxon>Muscomorpha</taxon>
        <taxon>Hippoboscoidea</taxon>
        <taxon>Glossinidae</taxon>
        <taxon>Glossina</taxon>
    </lineage>
</organism>
<comment type="catalytic activity">
    <reaction evidence="8">
        <text>(6S)-5,6,7,8-tetrahydrofolate + NADP(+) = 7,8-dihydrofolate + NADPH + H(+)</text>
        <dbReference type="Rhea" id="RHEA:15009"/>
        <dbReference type="ChEBI" id="CHEBI:15378"/>
        <dbReference type="ChEBI" id="CHEBI:57451"/>
        <dbReference type="ChEBI" id="CHEBI:57453"/>
        <dbReference type="ChEBI" id="CHEBI:57783"/>
        <dbReference type="ChEBI" id="CHEBI:58349"/>
        <dbReference type="EC" id="1.5.1.3"/>
    </reaction>
</comment>
<keyword evidence="6" id="KW-0560">Oxidoreductase</keyword>
<reference evidence="11" key="1">
    <citation type="submission" date="2020-05" db="UniProtKB">
        <authorList>
            <consortium name="EnsemblMetazoa"/>
        </authorList>
    </citation>
    <scope>IDENTIFICATION</scope>
    <source>
        <strain evidence="11">TTRI</strain>
    </source>
</reference>
<dbReference type="PROSITE" id="PS00075">
    <property type="entry name" value="DHFR_1"/>
    <property type="match status" value="1"/>
</dbReference>
<dbReference type="InterPro" id="IPR024072">
    <property type="entry name" value="DHFR-like_dom_sf"/>
</dbReference>
<dbReference type="InterPro" id="IPR012259">
    <property type="entry name" value="DHFR"/>
</dbReference>
<comment type="function">
    <text evidence="7">Key enzyme in folate metabolism. Catalyzes an essential reaction for de novo glycine and purine synthesis, and for DNA precursor synthesis.</text>
</comment>
<evidence type="ECO:0000256" key="4">
    <source>
        <dbReference type="ARBA" id="ARBA00022563"/>
    </source>
</evidence>
<dbReference type="PANTHER" id="PTHR48069">
    <property type="entry name" value="DIHYDROFOLATE REDUCTASE"/>
    <property type="match status" value="1"/>
</dbReference>
<dbReference type="VEuPathDB" id="VectorBase:GAUT045864"/>
<evidence type="ECO:0000259" key="10">
    <source>
        <dbReference type="PROSITE" id="PS51330"/>
    </source>
</evidence>
<dbReference type="FunFam" id="3.40.430.10:FF:000002">
    <property type="entry name" value="Dihydrofolate reductase"/>
    <property type="match status" value="1"/>
</dbReference>
<dbReference type="PROSITE" id="PS51330">
    <property type="entry name" value="DHFR_2"/>
    <property type="match status" value="1"/>
</dbReference>
<accession>A0A1A9VS82</accession>
<keyword evidence="4" id="KW-0554">One-carbon metabolism</keyword>
<name>A0A1A9VS82_GLOAU</name>
<dbReference type="CDD" id="cd00209">
    <property type="entry name" value="DHFR"/>
    <property type="match status" value="1"/>
</dbReference>
<evidence type="ECO:0000256" key="9">
    <source>
        <dbReference type="RuleBase" id="RU004474"/>
    </source>
</evidence>
<sequence length="187" mass="21440">MLKFNVIVAVSKNFGIGFKGGLPWKLKSELRYFSETTKRVLDSTKRNVVIMGRKTYFGIPLSNRPLRNRLNIVLSTTLNKASELPEEVLLQPNLEATMKFLEDNNTLKSSIENIWIIGGASVFKEAMASKRCHRLYITEIQSSFESDVFLPKIPNDFQQIIPGPEVPQRLQVENCVCFNYKVLEKRQ</sequence>
<keyword evidence="5" id="KW-0521">NADP</keyword>
<dbReference type="AlphaFoldDB" id="A0A1A9VS82"/>
<evidence type="ECO:0000256" key="2">
    <source>
        <dbReference type="ARBA" id="ARBA00009539"/>
    </source>
</evidence>
<dbReference type="GO" id="GO:0004146">
    <property type="term" value="F:dihydrofolate reductase activity"/>
    <property type="evidence" value="ECO:0007669"/>
    <property type="project" value="UniProtKB-EC"/>
</dbReference>
<dbReference type="STRING" id="7395.A0A1A9VS82"/>
<evidence type="ECO:0000256" key="7">
    <source>
        <dbReference type="ARBA" id="ARBA00025067"/>
    </source>
</evidence>
<dbReference type="EnsemblMetazoa" id="GAUT045864-RA">
    <property type="protein sequence ID" value="GAUT045864-PA"/>
    <property type="gene ID" value="GAUT045864"/>
</dbReference>
<evidence type="ECO:0000256" key="3">
    <source>
        <dbReference type="ARBA" id="ARBA00012856"/>
    </source>
</evidence>
<feature type="domain" description="DHFR" evidence="10">
    <location>
        <begin position="3"/>
        <end position="185"/>
    </location>
</feature>
<evidence type="ECO:0000256" key="8">
    <source>
        <dbReference type="ARBA" id="ARBA00048873"/>
    </source>
</evidence>
<dbReference type="GO" id="GO:0046654">
    <property type="term" value="P:tetrahydrofolate biosynthetic process"/>
    <property type="evidence" value="ECO:0007669"/>
    <property type="project" value="UniProtKB-UniPathway"/>
</dbReference>
<dbReference type="EC" id="1.5.1.3" evidence="3"/>
<evidence type="ECO:0000256" key="5">
    <source>
        <dbReference type="ARBA" id="ARBA00022857"/>
    </source>
</evidence>
<dbReference type="Pfam" id="PF00186">
    <property type="entry name" value="DHFR_1"/>
    <property type="match status" value="1"/>
</dbReference>
<dbReference type="Gene3D" id="3.40.430.10">
    <property type="entry name" value="Dihydrofolate Reductase, subunit A"/>
    <property type="match status" value="1"/>
</dbReference>
<dbReference type="SUPFAM" id="SSF53597">
    <property type="entry name" value="Dihydrofolate reductase-like"/>
    <property type="match status" value="1"/>
</dbReference>
<dbReference type="GO" id="GO:0006730">
    <property type="term" value="P:one-carbon metabolic process"/>
    <property type="evidence" value="ECO:0007669"/>
    <property type="project" value="UniProtKB-KW"/>
</dbReference>
<evidence type="ECO:0000256" key="1">
    <source>
        <dbReference type="ARBA" id="ARBA00004903"/>
    </source>
</evidence>
<dbReference type="UniPathway" id="UPA00077">
    <property type="reaction ID" value="UER00158"/>
</dbReference>
<dbReference type="GO" id="GO:0046655">
    <property type="term" value="P:folic acid metabolic process"/>
    <property type="evidence" value="ECO:0007669"/>
    <property type="project" value="TreeGrafter"/>
</dbReference>
<keyword evidence="12" id="KW-1185">Reference proteome</keyword>
<proteinExistence type="inferred from homology"/>